<dbReference type="Gene3D" id="3.60.21.10">
    <property type="match status" value="1"/>
</dbReference>
<dbReference type="InterPro" id="IPR011152">
    <property type="entry name" value="Pesterase_MJ0912"/>
</dbReference>
<evidence type="ECO:0000256" key="2">
    <source>
        <dbReference type="RuleBase" id="RU362039"/>
    </source>
</evidence>
<evidence type="ECO:0000313" key="4">
    <source>
        <dbReference type="EMBL" id="XBH03311.1"/>
    </source>
</evidence>
<protein>
    <recommendedName>
        <fullName evidence="2">Phosphoesterase</fullName>
        <ecNumber evidence="2">3.1.4.-</ecNumber>
    </recommendedName>
</protein>
<dbReference type="GO" id="GO:0005737">
    <property type="term" value="C:cytoplasm"/>
    <property type="evidence" value="ECO:0007669"/>
    <property type="project" value="TreeGrafter"/>
</dbReference>
<dbReference type="EC" id="3.1.4.-" evidence="2"/>
<dbReference type="SUPFAM" id="SSF56300">
    <property type="entry name" value="Metallo-dependent phosphatases"/>
    <property type="match status" value="1"/>
</dbReference>
<dbReference type="InterPro" id="IPR029052">
    <property type="entry name" value="Metallo-depent_PP-like"/>
</dbReference>
<sequence>MKLGLISDIHGDPLALELAWSHLTVMGADRIVCAGDLVGYGPYPDRVVAFLEEHQIASVRGNHDRWALERGVGIPDEFGGGTPSPDTLKTLAALPFELLVADLKQVGVIVHGSPRSDMEFIQRRTHPPSALRADLAALGADLLVVGHTHEPMWFRCDQGLVVNPGSVVSMPVVKNSSRTFALVDLTTLSVSFHDVESGDLISLDPWPEEAPATKTKPG</sequence>
<dbReference type="RefSeq" id="WP_406696045.1">
    <property type="nucleotide sequence ID" value="NZ_CP155447.1"/>
</dbReference>
<feature type="domain" description="Calcineurin-like phosphoesterase" evidence="3">
    <location>
        <begin position="1"/>
        <end position="187"/>
    </location>
</feature>
<gene>
    <name evidence="4" type="ORF">V5E97_34130</name>
</gene>
<proteinExistence type="inferred from homology"/>
<dbReference type="GO" id="GO:0046872">
    <property type="term" value="F:metal ion binding"/>
    <property type="evidence" value="ECO:0007669"/>
    <property type="project" value="UniProtKB-KW"/>
</dbReference>
<dbReference type="GO" id="GO:0016791">
    <property type="term" value="F:phosphatase activity"/>
    <property type="evidence" value="ECO:0007669"/>
    <property type="project" value="TreeGrafter"/>
</dbReference>
<dbReference type="InterPro" id="IPR050126">
    <property type="entry name" value="Ap4A_hydrolase"/>
</dbReference>
<organism evidence="4">
    <name type="scientific">Singulisphaera sp. Ch08</name>
    <dbReference type="NCBI Taxonomy" id="3120278"/>
    <lineage>
        <taxon>Bacteria</taxon>
        <taxon>Pseudomonadati</taxon>
        <taxon>Planctomycetota</taxon>
        <taxon>Planctomycetia</taxon>
        <taxon>Isosphaerales</taxon>
        <taxon>Isosphaeraceae</taxon>
        <taxon>Singulisphaera</taxon>
    </lineage>
</organism>
<dbReference type="NCBIfam" id="TIGR00040">
    <property type="entry name" value="yfcE"/>
    <property type="match status" value="1"/>
</dbReference>
<reference evidence="4" key="1">
    <citation type="submission" date="2024-05" db="EMBL/GenBank/DDBJ databases">
        <title>Planctomycetes of the genus Singulisphaera possess chitinolytic capabilities.</title>
        <authorList>
            <person name="Ivanova A."/>
        </authorList>
    </citation>
    <scope>NUCLEOTIDE SEQUENCE</scope>
    <source>
        <strain evidence="4">Ch08T</strain>
    </source>
</reference>
<dbReference type="PANTHER" id="PTHR42850">
    <property type="entry name" value="METALLOPHOSPHOESTERASE"/>
    <property type="match status" value="1"/>
</dbReference>
<comment type="cofactor">
    <cofactor evidence="2">
        <name>a divalent metal cation</name>
        <dbReference type="ChEBI" id="CHEBI:60240"/>
    </cofactor>
</comment>
<dbReference type="InterPro" id="IPR024654">
    <property type="entry name" value="Calcineurin-like_PHP_lpxH"/>
</dbReference>
<evidence type="ECO:0000256" key="1">
    <source>
        <dbReference type="ARBA" id="ARBA00008950"/>
    </source>
</evidence>
<dbReference type="EMBL" id="CP155447">
    <property type="protein sequence ID" value="XBH03311.1"/>
    <property type="molecule type" value="Genomic_DNA"/>
</dbReference>
<name>A0AAU7CDQ7_9BACT</name>
<keyword evidence="2" id="KW-0479">Metal-binding</keyword>
<evidence type="ECO:0000259" key="3">
    <source>
        <dbReference type="Pfam" id="PF12850"/>
    </source>
</evidence>
<dbReference type="PIRSF" id="PIRSF000883">
    <property type="entry name" value="Pesterase_MJ0912"/>
    <property type="match status" value="1"/>
</dbReference>
<accession>A0AAU7CDQ7</accession>
<dbReference type="PANTHER" id="PTHR42850:SF2">
    <property type="entry name" value="BLL5683 PROTEIN"/>
    <property type="match status" value="1"/>
</dbReference>
<comment type="similarity">
    <text evidence="1 2">Belongs to the metallophosphoesterase superfamily. YfcE family.</text>
</comment>
<dbReference type="Pfam" id="PF12850">
    <property type="entry name" value="Metallophos_2"/>
    <property type="match status" value="1"/>
</dbReference>
<dbReference type="InterPro" id="IPR000979">
    <property type="entry name" value="Phosphodiesterase_MJ0936/Vps29"/>
</dbReference>
<dbReference type="AlphaFoldDB" id="A0AAU7CDQ7"/>